<evidence type="ECO:0000313" key="3">
    <source>
        <dbReference type="EMBL" id="GMI00168.1"/>
    </source>
</evidence>
<organism evidence="3 4">
    <name type="scientific">Triparma laevis f. longispina</name>
    <dbReference type="NCBI Taxonomy" id="1714387"/>
    <lineage>
        <taxon>Eukaryota</taxon>
        <taxon>Sar</taxon>
        <taxon>Stramenopiles</taxon>
        <taxon>Ochrophyta</taxon>
        <taxon>Bolidophyceae</taxon>
        <taxon>Parmales</taxon>
        <taxon>Triparmaceae</taxon>
        <taxon>Triparma</taxon>
    </lineage>
</organism>
<comment type="caution">
    <text evidence="3">The sequence shown here is derived from an EMBL/GenBank/DDBJ whole genome shotgun (WGS) entry which is preliminary data.</text>
</comment>
<keyword evidence="4" id="KW-1185">Reference proteome</keyword>
<dbReference type="Proteomes" id="UP001165122">
    <property type="component" value="Unassembled WGS sequence"/>
</dbReference>
<accession>A0A9W7C0V4</accession>
<keyword evidence="1" id="KW-1133">Transmembrane helix</keyword>
<feature type="signal peptide" evidence="2">
    <location>
        <begin position="1"/>
        <end position="19"/>
    </location>
</feature>
<feature type="transmembrane region" description="Helical" evidence="1">
    <location>
        <begin position="399"/>
        <end position="420"/>
    </location>
</feature>
<evidence type="ECO:0000256" key="1">
    <source>
        <dbReference type="SAM" id="Phobius"/>
    </source>
</evidence>
<keyword evidence="1" id="KW-0472">Membrane</keyword>
<keyword evidence="1" id="KW-0812">Transmembrane</keyword>
<dbReference type="OrthoDB" id="10650310at2759"/>
<reference evidence="4" key="1">
    <citation type="journal article" date="2023" name="Commun. Biol.">
        <title>Genome analysis of Parmales, the sister group of diatoms, reveals the evolutionary specialization of diatoms from phago-mixotrophs to photoautotrophs.</title>
        <authorList>
            <person name="Ban H."/>
            <person name="Sato S."/>
            <person name="Yoshikawa S."/>
            <person name="Yamada K."/>
            <person name="Nakamura Y."/>
            <person name="Ichinomiya M."/>
            <person name="Sato N."/>
            <person name="Blanc-Mathieu R."/>
            <person name="Endo H."/>
            <person name="Kuwata A."/>
            <person name="Ogata H."/>
        </authorList>
    </citation>
    <scope>NUCLEOTIDE SEQUENCE [LARGE SCALE GENOMIC DNA]</scope>
    <source>
        <strain evidence="4">NIES 3700</strain>
    </source>
</reference>
<name>A0A9W7C0V4_9STRA</name>
<sequence>MLLLLIFMAMAGMVGTAAGLKTADHGKNLNANLLYGRRASRSGGERVVATLKLKGSTNRIFGEHEMPETLFLSAINPGVKDPTSFHFAVRDFDDALLGIGTRNEDLVTFKGVFGDASQLARSALASQIELEGVEDFDGFRAIHQRTLRNVERAVQQFLATQITHHDVTLLKSNCYSTVKYLMMPEDQEVPDRLLERHTSFLWGDPQYFNLEDWEGCLENYPRKKCLTCSEFELILTAGGIDQDEQYRNVGGRHTFELGLSKKFVKDKDYSQCKPSFSSNKRFIKGDPTELCPPGRKRAEEVAEYWNRQTTKYLPDCDFLIDTKAHPYRLSGICDTRKGHSTTVEFDFASHDTEFWEKAENSQQDFAYQDNRQYHQNNQYSSDTPLESESDSSFGGYLKWFLGSLGFDALFVCLVVSFAAYHRY</sequence>
<protein>
    <submittedName>
        <fullName evidence="3">Uncharacterized protein</fullName>
    </submittedName>
</protein>
<keyword evidence="2" id="KW-0732">Signal</keyword>
<dbReference type="AlphaFoldDB" id="A0A9W7C0V4"/>
<proteinExistence type="predicted"/>
<evidence type="ECO:0000313" key="4">
    <source>
        <dbReference type="Proteomes" id="UP001165122"/>
    </source>
</evidence>
<dbReference type="EMBL" id="BRXW01000019">
    <property type="protein sequence ID" value="GMI00168.1"/>
    <property type="molecule type" value="Genomic_DNA"/>
</dbReference>
<gene>
    <name evidence="3" type="ORF">TrLO_g11700</name>
</gene>
<evidence type="ECO:0000256" key="2">
    <source>
        <dbReference type="SAM" id="SignalP"/>
    </source>
</evidence>
<feature type="chain" id="PRO_5040877667" evidence="2">
    <location>
        <begin position="20"/>
        <end position="423"/>
    </location>
</feature>